<dbReference type="Gene3D" id="2.160.20.10">
    <property type="entry name" value="Single-stranded right-handed beta-helix, Pectin lyase-like"/>
    <property type="match status" value="1"/>
</dbReference>
<feature type="domain" description="Right handed beta helix" evidence="5">
    <location>
        <begin position="286"/>
        <end position="378"/>
    </location>
</feature>
<dbReference type="Pfam" id="PF12708">
    <property type="entry name" value="Pect-lyase_RHGA_epim"/>
    <property type="match status" value="1"/>
</dbReference>
<evidence type="ECO:0000256" key="2">
    <source>
        <dbReference type="ARBA" id="ARBA00022525"/>
    </source>
</evidence>
<organism evidence="6 7">
    <name type="scientific">Dyella flagellata</name>
    <dbReference type="NCBI Taxonomy" id="1867833"/>
    <lineage>
        <taxon>Bacteria</taxon>
        <taxon>Pseudomonadati</taxon>
        <taxon>Pseudomonadota</taxon>
        <taxon>Gammaproteobacteria</taxon>
        <taxon>Lysobacterales</taxon>
        <taxon>Rhodanobacteraceae</taxon>
        <taxon>Dyella</taxon>
    </lineage>
</organism>
<reference evidence="7" key="1">
    <citation type="journal article" date="2019" name="Int. J. Syst. Evol. Microbiol.">
        <title>The Global Catalogue of Microorganisms (GCM) 10K type strain sequencing project: providing services to taxonomists for standard genome sequencing and annotation.</title>
        <authorList>
            <consortium name="The Broad Institute Genomics Platform"/>
            <consortium name="The Broad Institute Genome Sequencing Center for Infectious Disease"/>
            <person name="Wu L."/>
            <person name="Ma J."/>
        </authorList>
    </citation>
    <scope>NUCLEOTIDE SEQUENCE [LARGE SCALE GENOMIC DNA]</scope>
    <source>
        <strain evidence="7">NBRC 111981</strain>
    </source>
</reference>
<keyword evidence="3" id="KW-0812">Transmembrane</keyword>
<keyword evidence="7" id="KW-1185">Reference proteome</keyword>
<dbReference type="InterPro" id="IPR024535">
    <property type="entry name" value="RHGA/B-epi-like_pectate_lyase"/>
</dbReference>
<dbReference type="InterPro" id="IPR039448">
    <property type="entry name" value="Beta_helix"/>
</dbReference>
<dbReference type="SMART" id="SM00710">
    <property type="entry name" value="PbH1"/>
    <property type="match status" value="8"/>
</dbReference>
<evidence type="ECO:0000313" key="7">
    <source>
        <dbReference type="Proteomes" id="UP001156627"/>
    </source>
</evidence>
<evidence type="ECO:0000256" key="3">
    <source>
        <dbReference type="SAM" id="Phobius"/>
    </source>
</evidence>
<dbReference type="InterPro" id="IPR006626">
    <property type="entry name" value="PbH1"/>
</dbReference>
<dbReference type="EMBL" id="BSOA01000043">
    <property type="protein sequence ID" value="GLQ89799.1"/>
    <property type="molecule type" value="Genomic_DNA"/>
</dbReference>
<feature type="domain" description="Right handed beta helix" evidence="5">
    <location>
        <begin position="177"/>
        <end position="267"/>
    </location>
</feature>
<evidence type="ECO:0000259" key="4">
    <source>
        <dbReference type="Pfam" id="PF12708"/>
    </source>
</evidence>
<keyword evidence="3" id="KW-0472">Membrane</keyword>
<gene>
    <name evidence="6" type="ORF">GCM10007898_33740</name>
</gene>
<feature type="domain" description="Rhamnogalacturonase A/B/Epimerase-like pectate lyase" evidence="4">
    <location>
        <begin position="81"/>
        <end position="136"/>
    </location>
</feature>
<protein>
    <recommendedName>
        <fullName evidence="8">Pectate lyase superfamily protein</fullName>
    </recommendedName>
</protein>
<keyword evidence="3" id="KW-1133">Transmembrane helix</keyword>
<dbReference type="InterPro" id="IPR011050">
    <property type="entry name" value="Pectin_lyase_fold/virulence"/>
</dbReference>
<dbReference type="Proteomes" id="UP001156627">
    <property type="component" value="Unassembled WGS sequence"/>
</dbReference>
<name>A0ABQ5XF36_9GAMM</name>
<evidence type="ECO:0000259" key="5">
    <source>
        <dbReference type="Pfam" id="PF13229"/>
    </source>
</evidence>
<dbReference type="Pfam" id="PF13229">
    <property type="entry name" value="Beta_helix"/>
    <property type="match status" value="2"/>
</dbReference>
<keyword evidence="2" id="KW-0964">Secreted</keyword>
<comment type="subcellular location">
    <subcellularLocation>
        <location evidence="1">Secreted</location>
    </subcellularLocation>
</comment>
<feature type="transmembrane region" description="Helical" evidence="3">
    <location>
        <begin position="46"/>
        <end position="68"/>
    </location>
</feature>
<dbReference type="SUPFAM" id="SSF51126">
    <property type="entry name" value="Pectin lyase-like"/>
    <property type="match status" value="2"/>
</dbReference>
<evidence type="ECO:0000256" key="1">
    <source>
        <dbReference type="ARBA" id="ARBA00004613"/>
    </source>
</evidence>
<proteinExistence type="predicted"/>
<comment type="caution">
    <text evidence="6">The sequence shown here is derived from an EMBL/GenBank/DDBJ whole genome shotgun (WGS) entry which is preliminary data.</text>
</comment>
<sequence length="410" mass="43730">MTHLSRAIHTREAISGVKIKYAQQCEQGSSFPYSGLSIRRKFNRKLLASAAALALSAVTLPALAGNWWTATPNVSIGSAVVNVRQFGAMGNGSMDDTKAIQAAIDALPASGGTIVVPDGTYMINALKGISLRSHTRLSLHSGAALKAIGNDARRYWVVKAWNVNNVEIEGGGIIGDRYSHRGSAGGEWGYGINISSSDKVYVHDITIQDCWGDGLLIGALGSGHGMVESTNVTLNRVKSKNNRRQGMSITPSNHVYVVNSSFTGTHGTAPQSGIDIEPRAQGWVSQVRLENTSLSGNDGNGLEVHHNVDALTLNKVTAEHNKGFGVYTGGPKNLTIANSKLSENNLFGVSLSADTSYVKIADNTINYNGDAWYYAHGQSIFTPGTAPRDIDIANSTKYVTQSNNLLSPMR</sequence>
<dbReference type="InterPro" id="IPR012334">
    <property type="entry name" value="Pectin_lyas_fold"/>
</dbReference>
<dbReference type="PANTHER" id="PTHR31375">
    <property type="match status" value="1"/>
</dbReference>
<evidence type="ECO:0000313" key="6">
    <source>
        <dbReference type="EMBL" id="GLQ89799.1"/>
    </source>
</evidence>
<accession>A0ABQ5XF36</accession>
<evidence type="ECO:0008006" key="8">
    <source>
        <dbReference type="Google" id="ProtNLM"/>
    </source>
</evidence>